<evidence type="ECO:0000313" key="6">
    <source>
        <dbReference type="Proteomes" id="UP000573599"/>
    </source>
</evidence>
<evidence type="ECO:0000259" key="4">
    <source>
        <dbReference type="Pfam" id="PF13458"/>
    </source>
</evidence>
<dbReference type="Gene3D" id="3.40.50.2300">
    <property type="match status" value="2"/>
</dbReference>
<dbReference type="InterPro" id="IPR028082">
    <property type="entry name" value="Peripla_BP_I"/>
</dbReference>
<organism evidence="5 6">
    <name type="scientific">Pedococcus badiiscoriae</name>
    <dbReference type="NCBI Taxonomy" id="642776"/>
    <lineage>
        <taxon>Bacteria</taxon>
        <taxon>Bacillati</taxon>
        <taxon>Actinomycetota</taxon>
        <taxon>Actinomycetes</taxon>
        <taxon>Micrococcales</taxon>
        <taxon>Intrasporangiaceae</taxon>
        <taxon>Pedococcus</taxon>
    </lineage>
</organism>
<protein>
    <submittedName>
        <fullName evidence="5">Branched-chain amino acid transport system substrate-binding protein</fullName>
    </submittedName>
</protein>
<dbReference type="PANTHER" id="PTHR47151:SF2">
    <property type="entry name" value="AMINO ACID BINDING PROTEIN"/>
    <property type="match status" value="1"/>
</dbReference>
<accession>A0A852WHX8</accession>
<keyword evidence="6" id="KW-1185">Reference proteome</keyword>
<comment type="caution">
    <text evidence="5">The sequence shown here is derived from an EMBL/GenBank/DDBJ whole genome shotgun (WGS) entry which is preliminary data.</text>
</comment>
<gene>
    <name evidence="5" type="ORF">BJ986_002866</name>
</gene>
<evidence type="ECO:0000256" key="3">
    <source>
        <dbReference type="SAM" id="SignalP"/>
    </source>
</evidence>
<evidence type="ECO:0000256" key="2">
    <source>
        <dbReference type="ARBA" id="ARBA00022729"/>
    </source>
</evidence>
<reference evidence="5 6" key="1">
    <citation type="submission" date="2020-07" db="EMBL/GenBank/DDBJ databases">
        <title>Sequencing the genomes of 1000 actinobacteria strains.</title>
        <authorList>
            <person name="Klenk H.-P."/>
        </authorList>
    </citation>
    <scope>NUCLEOTIDE SEQUENCE [LARGE SCALE GENOMIC DNA]</scope>
    <source>
        <strain evidence="5 6">DSM 23987</strain>
    </source>
</reference>
<evidence type="ECO:0000313" key="5">
    <source>
        <dbReference type="EMBL" id="NYG08379.1"/>
    </source>
</evidence>
<proteinExistence type="inferred from homology"/>
<name>A0A852WHX8_9MICO</name>
<dbReference type="PROSITE" id="PS51257">
    <property type="entry name" value="PROKAR_LIPOPROTEIN"/>
    <property type="match status" value="1"/>
</dbReference>
<dbReference type="PANTHER" id="PTHR47151">
    <property type="entry name" value="LEU/ILE/VAL-BINDING ABC TRANSPORTER SUBUNIT"/>
    <property type="match status" value="1"/>
</dbReference>
<dbReference type="Pfam" id="PF13458">
    <property type="entry name" value="Peripla_BP_6"/>
    <property type="match status" value="1"/>
</dbReference>
<feature type="domain" description="Leucine-binding protein" evidence="4">
    <location>
        <begin position="42"/>
        <end position="377"/>
    </location>
</feature>
<comment type="similarity">
    <text evidence="1">Belongs to the leucine-binding protein family.</text>
</comment>
<keyword evidence="2 3" id="KW-0732">Signal</keyword>
<dbReference type="RefSeq" id="WP_179422760.1">
    <property type="nucleotide sequence ID" value="NZ_JACCAB010000001.1"/>
</dbReference>
<dbReference type="AlphaFoldDB" id="A0A852WHX8"/>
<dbReference type="Proteomes" id="UP000573599">
    <property type="component" value="Unassembled WGS sequence"/>
</dbReference>
<dbReference type="SUPFAM" id="SSF53822">
    <property type="entry name" value="Periplasmic binding protein-like I"/>
    <property type="match status" value="1"/>
</dbReference>
<dbReference type="EMBL" id="JACCAB010000001">
    <property type="protein sequence ID" value="NYG08379.1"/>
    <property type="molecule type" value="Genomic_DNA"/>
</dbReference>
<evidence type="ECO:0000256" key="1">
    <source>
        <dbReference type="ARBA" id="ARBA00010062"/>
    </source>
</evidence>
<feature type="chain" id="PRO_5039510324" evidence="3">
    <location>
        <begin position="22"/>
        <end position="403"/>
    </location>
</feature>
<dbReference type="InterPro" id="IPR028081">
    <property type="entry name" value="Leu-bd"/>
</dbReference>
<sequence length="403" mass="41246">MPQRSVVAAGASLLVASLALSGCGTRGGSGSTSSGGGGKVAKIGVIAPLSGDLSALGKGIQHSVELAVKQANDSNAIPGWKLQVEPVDDEAKADVGKNAATKLAADDQVVGVVGNLNSSVSQQTQPVFAAANITQVSPANTNPTLTRGADLKARPYKTYFRTCTNDIVQGGFAAKFLLDNHITKVATIHDKKTYGQGLVNYFTDAFKKGGGTIVAAETINPDESNYAPVVSKVAPSKPQAVFYGGEYPQAGPLSKQMKAGGLAVPLMGGDGIFDPKYIELAGGASANGDLATSVGAPTDSTEAGKTFLAAYDKEKYAEPSAAYGGYSYDAANAIIDALKISLKGATDAKSARQATVDAMSKVSFTGVTGTVKFDEFGDTLAKVITGYKVDSGKWVAVKTETLS</sequence>
<feature type="signal peptide" evidence="3">
    <location>
        <begin position="1"/>
        <end position="21"/>
    </location>
</feature>
<dbReference type="CDD" id="cd06342">
    <property type="entry name" value="PBP1_ABC_LIVBP-like"/>
    <property type="match status" value="1"/>
</dbReference>